<accession>A0A9P6VXI5</accession>
<comment type="similarity">
    <text evidence="1">Belongs to the D-glutamate cyclase family.</text>
</comment>
<organism evidence="3 4">
    <name type="scientific">Rhodotorula mucilaginosa</name>
    <name type="common">Yeast</name>
    <name type="synonym">Rhodotorula rubra</name>
    <dbReference type="NCBI Taxonomy" id="5537"/>
    <lineage>
        <taxon>Eukaryota</taxon>
        <taxon>Fungi</taxon>
        <taxon>Dikarya</taxon>
        <taxon>Basidiomycota</taxon>
        <taxon>Pucciniomycotina</taxon>
        <taxon>Microbotryomycetes</taxon>
        <taxon>Sporidiobolales</taxon>
        <taxon>Sporidiobolaceae</taxon>
        <taxon>Rhodotorula</taxon>
    </lineage>
</organism>
<dbReference type="InterPro" id="IPR016938">
    <property type="entry name" value="UPF0317"/>
</dbReference>
<protein>
    <recommendedName>
        <fullName evidence="5">Hydro-lyase</fullName>
    </recommendedName>
</protein>
<dbReference type="SUPFAM" id="SSF160920">
    <property type="entry name" value="PSTPO5379-like"/>
    <property type="match status" value="1"/>
</dbReference>
<dbReference type="GO" id="GO:0047820">
    <property type="term" value="F:D-glutamate cyclase activity"/>
    <property type="evidence" value="ECO:0007669"/>
    <property type="project" value="TreeGrafter"/>
</dbReference>
<evidence type="ECO:0008006" key="5">
    <source>
        <dbReference type="Google" id="ProtNLM"/>
    </source>
</evidence>
<comment type="caution">
    <text evidence="3">The sequence shown here is derived from an EMBL/GenBank/DDBJ whole genome shotgun (WGS) entry which is preliminary data.</text>
</comment>
<evidence type="ECO:0000256" key="1">
    <source>
        <dbReference type="ARBA" id="ARBA00007896"/>
    </source>
</evidence>
<dbReference type="InterPro" id="IPR038021">
    <property type="entry name" value="Putative_hydro-lyase"/>
</dbReference>
<reference evidence="3 4" key="1">
    <citation type="submission" date="2020-11" db="EMBL/GenBank/DDBJ databases">
        <title>Kefir isolates.</title>
        <authorList>
            <person name="Marcisauskas S."/>
            <person name="Kim Y."/>
            <person name="Blasche S."/>
        </authorList>
    </citation>
    <scope>NUCLEOTIDE SEQUENCE [LARGE SCALE GENOMIC DNA]</scope>
    <source>
        <strain evidence="3 4">KR</strain>
    </source>
</reference>
<evidence type="ECO:0000313" key="4">
    <source>
        <dbReference type="Proteomes" id="UP000777482"/>
    </source>
</evidence>
<dbReference type="AlphaFoldDB" id="A0A9P6VXI5"/>
<name>A0A9P6VXI5_RHOMI</name>
<dbReference type="OrthoDB" id="10262538at2759"/>
<dbReference type="FunFam" id="3.30.2040.10:FF:000001">
    <property type="entry name" value="D-glutamate cyclase, mitochondrial"/>
    <property type="match status" value="1"/>
</dbReference>
<sequence>MTISPTSLTPRAVRQACRDGSWNYPSTAGICEGYVQANLVILPSKYADDFRNLCARNPVPCPLLGETKKGDPTIPSHLAADCDIRTDAPLYRIYKGGKLVEEKKDILAEWDDDDSVGFLIGCSFSFEAALINGGLTPRQIEIGRNVPMYRTKTPLAPAGRLGGHMVVSMRPYPPEAIEQVRDLTRPFIRTHGEPIAWGAEGAAALGIDDPEGKNPDFGDASEIREGEVPVYWGCGVTPQLSVMDSKIPEIVCGHSPGHMLLLDIRDEDVCQ</sequence>
<evidence type="ECO:0000256" key="2">
    <source>
        <dbReference type="ARBA" id="ARBA00023239"/>
    </source>
</evidence>
<dbReference type="Gene3D" id="3.40.1640.10">
    <property type="entry name" value="PSTPO5379-like"/>
    <property type="match status" value="1"/>
</dbReference>
<dbReference type="EMBL" id="PUHQ01000075">
    <property type="protein sequence ID" value="KAG0657845.1"/>
    <property type="molecule type" value="Genomic_DNA"/>
</dbReference>
<dbReference type="InterPro" id="IPR009906">
    <property type="entry name" value="D-Glu_cyclase"/>
</dbReference>
<dbReference type="PANTHER" id="PTHR32022">
    <property type="entry name" value="D-GLUTAMATE CYCLASE, MITOCHONDRIAL"/>
    <property type="match status" value="1"/>
</dbReference>
<dbReference type="GO" id="GO:0006536">
    <property type="term" value="P:glutamate metabolic process"/>
    <property type="evidence" value="ECO:0007669"/>
    <property type="project" value="TreeGrafter"/>
</dbReference>
<evidence type="ECO:0000313" key="3">
    <source>
        <dbReference type="EMBL" id="KAG0657845.1"/>
    </source>
</evidence>
<dbReference type="PANTHER" id="PTHR32022:SF10">
    <property type="entry name" value="D-GLUTAMATE CYCLASE, MITOCHONDRIAL"/>
    <property type="match status" value="1"/>
</dbReference>
<dbReference type="PIRSF" id="PIRSF029755">
    <property type="entry name" value="UCP029755"/>
    <property type="match status" value="1"/>
</dbReference>
<dbReference type="Proteomes" id="UP000777482">
    <property type="component" value="Unassembled WGS sequence"/>
</dbReference>
<keyword evidence="4" id="KW-1185">Reference proteome</keyword>
<dbReference type="Gene3D" id="3.30.2040.10">
    <property type="entry name" value="PSTPO5379-like domain"/>
    <property type="match status" value="1"/>
</dbReference>
<keyword evidence="2" id="KW-0456">Lyase</keyword>
<dbReference type="Pfam" id="PF07286">
    <property type="entry name" value="D-Glu_cyclase"/>
    <property type="match status" value="1"/>
</dbReference>
<gene>
    <name evidence="3" type="ORF">C6P46_006207</name>
</gene>
<proteinExistence type="inferred from homology"/>